<dbReference type="InterPro" id="IPR036866">
    <property type="entry name" value="RibonucZ/Hydroxyglut_hydro"/>
</dbReference>
<feature type="binding site" evidence="10">
    <location>
        <position position="270"/>
    </location>
    <ligand>
        <name>Zn(2+)</name>
        <dbReference type="ChEBI" id="CHEBI:29105"/>
        <label>2</label>
        <note>catalytic</note>
    </ligand>
</feature>
<dbReference type="GO" id="GO:0008270">
    <property type="term" value="F:zinc ion binding"/>
    <property type="evidence" value="ECO:0007669"/>
    <property type="project" value="UniProtKB-UniRule"/>
</dbReference>
<dbReference type="InterPro" id="IPR013471">
    <property type="entry name" value="RNase_Z/BN"/>
</dbReference>
<feature type="binding site" evidence="10">
    <location>
        <position position="65"/>
    </location>
    <ligand>
        <name>Zn(2+)</name>
        <dbReference type="ChEBI" id="CHEBI:29105"/>
        <label>1</label>
        <note>catalytic</note>
    </ligand>
</feature>
<evidence type="ECO:0000256" key="7">
    <source>
        <dbReference type="ARBA" id="ARBA00022801"/>
    </source>
</evidence>
<feature type="binding site" evidence="10">
    <location>
        <position position="141"/>
    </location>
    <ligand>
        <name>Zn(2+)</name>
        <dbReference type="ChEBI" id="CHEBI:29105"/>
        <label>1</label>
        <note>catalytic</note>
    </ligand>
</feature>
<dbReference type="Pfam" id="PF23023">
    <property type="entry name" value="Anti-Pycsar_Apyc1"/>
    <property type="match status" value="1"/>
</dbReference>
<comment type="function">
    <text evidence="9 10">Zinc phosphodiesterase, which displays some tRNA 3'-processing endonuclease activity. Probably involved in tRNA maturation, by removing a 3'-trailer from precursor tRNA.</text>
</comment>
<evidence type="ECO:0000256" key="3">
    <source>
        <dbReference type="ARBA" id="ARBA00022694"/>
    </source>
</evidence>
<dbReference type="Gene3D" id="3.60.15.10">
    <property type="entry name" value="Ribonuclease Z/Hydroxyacylglutathione hydrolase-like"/>
    <property type="match status" value="1"/>
</dbReference>
<evidence type="ECO:0000256" key="5">
    <source>
        <dbReference type="ARBA" id="ARBA00022723"/>
    </source>
</evidence>
<dbReference type="GO" id="GO:0042781">
    <property type="term" value="F:3'-tRNA processing endoribonuclease activity"/>
    <property type="evidence" value="ECO:0007669"/>
    <property type="project" value="UniProtKB-UniRule"/>
</dbReference>
<comment type="caution">
    <text evidence="11">The sequence shown here is derived from an EMBL/GenBank/DDBJ whole genome shotgun (WGS) entry which is preliminary data.</text>
</comment>
<dbReference type="NCBIfam" id="NF000801">
    <property type="entry name" value="PRK00055.1-3"/>
    <property type="match status" value="1"/>
</dbReference>
<feature type="binding site" evidence="10">
    <location>
        <position position="212"/>
    </location>
    <ligand>
        <name>Zn(2+)</name>
        <dbReference type="ChEBI" id="CHEBI:29105"/>
        <label>1</label>
        <note>catalytic</note>
    </ligand>
</feature>
<evidence type="ECO:0000256" key="1">
    <source>
        <dbReference type="ARBA" id="ARBA00011738"/>
    </source>
</evidence>
<name>A0A4Z0GQC6_9BACL</name>
<dbReference type="SUPFAM" id="SSF56281">
    <property type="entry name" value="Metallo-hydrolase/oxidoreductase"/>
    <property type="match status" value="1"/>
</dbReference>
<dbReference type="NCBIfam" id="TIGR02651">
    <property type="entry name" value="RNase_Z"/>
    <property type="match status" value="1"/>
</dbReference>
<dbReference type="HAMAP" id="MF_01818">
    <property type="entry name" value="RNase_Z_BN"/>
    <property type="match status" value="1"/>
</dbReference>
<dbReference type="AlphaFoldDB" id="A0A4Z0GQC6"/>
<evidence type="ECO:0000256" key="8">
    <source>
        <dbReference type="ARBA" id="ARBA00022833"/>
    </source>
</evidence>
<sequence length="311" mass="34709">MDFTFLGTGAGMPAKERNVTSLAMGFPEYDGDLWLFDCGEGTQRQILYTSVRMTKLTAIFVTHLHGDHLFGLPGILGSRSFQGAETLLTLIGPVGLREYVETSLKLSGTHLHYPIEIREIGQNGPVYENDHFQVETAELDHGIQSFGYRITEKDIPGELLVDKLRMNGVEPGPIYGEFKSKEWVTLPDGRQLKTSDFLSQKRKGRRTAIIGDTRPCASALRLADQADLLVHESTFRNNALKLAHDYHHSTSVQAAEIAKKANVKKLILTHLSSRYQKADQLALLAEAKQIFPQSNLASDFSVFHLVRQSKD</sequence>
<dbReference type="OrthoDB" id="9800940at2"/>
<reference evidence="11 12" key="1">
    <citation type="journal article" date="2015" name="Int. J. Syst. Evol. Microbiol.">
        <title>Sporolactobacillus shoreae sp. nov. and Sporolactobacillus spathodeae sp. nov., two spore-forming lactic acid bacteria isolated from tree barks in Thailand.</title>
        <authorList>
            <person name="Thamacharoensuk T."/>
            <person name="Kitahara M."/>
            <person name="Ohkuma M."/>
            <person name="Thongchul N."/>
            <person name="Tanasupawat S."/>
        </authorList>
    </citation>
    <scope>NUCLEOTIDE SEQUENCE [LARGE SCALE GENOMIC DNA]</scope>
    <source>
        <strain evidence="11 12">BK92</strain>
    </source>
</reference>
<evidence type="ECO:0000313" key="12">
    <source>
        <dbReference type="Proteomes" id="UP000298347"/>
    </source>
</evidence>
<dbReference type="RefSeq" id="WP_135348577.1">
    <property type="nucleotide sequence ID" value="NZ_SRJD01000009.1"/>
</dbReference>
<dbReference type="EC" id="3.1.26.11" evidence="2 10"/>
<dbReference type="PANTHER" id="PTHR46018">
    <property type="entry name" value="ZINC PHOSPHODIESTERASE ELAC PROTEIN 1"/>
    <property type="match status" value="1"/>
</dbReference>
<dbReference type="CDD" id="cd07717">
    <property type="entry name" value="RNaseZ_ZiPD-like_MBL-fold"/>
    <property type="match status" value="1"/>
</dbReference>
<evidence type="ECO:0000256" key="2">
    <source>
        <dbReference type="ARBA" id="ARBA00012477"/>
    </source>
</evidence>
<protein>
    <recommendedName>
        <fullName evidence="2 10">Ribonuclease Z</fullName>
        <shortName evidence="10">RNase Z</shortName>
        <ecNumber evidence="2 10">3.1.26.11</ecNumber>
    </recommendedName>
    <alternativeName>
        <fullName evidence="10">tRNA 3 endonuclease</fullName>
    </alternativeName>
    <alternativeName>
        <fullName evidence="10">tRNase Z</fullName>
    </alternativeName>
</protein>
<keyword evidence="7 10" id="KW-0378">Hydrolase</keyword>
<accession>A0A4Z0GQC6</accession>
<proteinExistence type="inferred from homology"/>
<evidence type="ECO:0000256" key="6">
    <source>
        <dbReference type="ARBA" id="ARBA00022759"/>
    </source>
</evidence>
<comment type="similarity">
    <text evidence="10">Belongs to the RNase Z family.</text>
</comment>
<evidence type="ECO:0000256" key="9">
    <source>
        <dbReference type="ARBA" id="ARBA00057812"/>
    </source>
</evidence>
<feature type="binding site" evidence="10">
    <location>
        <position position="212"/>
    </location>
    <ligand>
        <name>Zn(2+)</name>
        <dbReference type="ChEBI" id="CHEBI:29105"/>
        <label>2</label>
        <note>catalytic</note>
    </ligand>
</feature>
<dbReference type="EMBL" id="SRJD01000009">
    <property type="protein sequence ID" value="TGA98197.1"/>
    <property type="molecule type" value="Genomic_DNA"/>
</dbReference>
<evidence type="ECO:0000256" key="4">
    <source>
        <dbReference type="ARBA" id="ARBA00022722"/>
    </source>
</evidence>
<comment type="catalytic activity">
    <reaction evidence="10">
        <text>Endonucleolytic cleavage of RNA, removing extra 3' nucleotides from tRNA precursor, generating 3' termini of tRNAs. A 3'-hydroxy group is left at the tRNA terminus and a 5'-phosphoryl group is left at the trailer molecule.</text>
        <dbReference type="EC" id="3.1.26.11"/>
    </reaction>
</comment>
<evidence type="ECO:0000313" key="11">
    <source>
        <dbReference type="EMBL" id="TGA98197.1"/>
    </source>
</evidence>
<feature type="binding site" evidence="10">
    <location>
        <position position="63"/>
    </location>
    <ligand>
        <name>Zn(2+)</name>
        <dbReference type="ChEBI" id="CHEBI:29105"/>
        <label>1</label>
        <note>catalytic</note>
    </ligand>
</feature>
<keyword evidence="5 10" id="KW-0479">Metal-binding</keyword>
<feature type="binding site" evidence="10">
    <location>
        <position position="67"/>
    </location>
    <ligand>
        <name>Zn(2+)</name>
        <dbReference type="ChEBI" id="CHEBI:29105"/>
        <label>2</label>
        <note>catalytic</note>
    </ligand>
</feature>
<gene>
    <name evidence="10 11" type="primary">rnz</name>
    <name evidence="11" type="ORF">E4665_09615</name>
</gene>
<dbReference type="FunFam" id="3.60.15.10:FF:000002">
    <property type="entry name" value="Ribonuclease Z"/>
    <property type="match status" value="1"/>
</dbReference>
<organism evidence="11 12">
    <name type="scientific">Sporolactobacillus shoreae</name>
    <dbReference type="NCBI Taxonomy" id="1465501"/>
    <lineage>
        <taxon>Bacteria</taxon>
        <taxon>Bacillati</taxon>
        <taxon>Bacillota</taxon>
        <taxon>Bacilli</taxon>
        <taxon>Bacillales</taxon>
        <taxon>Sporolactobacillaceae</taxon>
        <taxon>Sporolactobacillus</taxon>
    </lineage>
</organism>
<keyword evidence="3 10" id="KW-0819">tRNA processing</keyword>
<keyword evidence="4 10" id="KW-0540">Nuclease</keyword>
<feature type="active site" description="Proton acceptor" evidence="10">
    <location>
        <position position="67"/>
    </location>
</feature>
<keyword evidence="8 10" id="KW-0862">Zinc</keyword>
<keyword evidence="6 10" id="KW-0255">Endonuclease</keyword>
<dbReference type="Proteomes" id="UP000298347">
    <property type="component" value="Unassembled WGS sequence"/>
</dbReference>
<dbReference type="GO" id="GO:0042802">
    <property type="term" value="F:identical protein binding"/>
    <property type="evidence" value="ECO:0007669"/>
    <property type="project" value="UniProtKB-ARBA"/>
</dbReference>
<keyword evidence="12" id="KW-1185">Reference proteome</keyword>
<dbReference type="PANTHER" id="PTHR46018:SF2">
    <property type="entry name" value="ZINC PHOSPHODIESTERASE ELAC PROTEIN 1"/>
    <property type="match status" value="1"/>
</dbReference>
<feature type="binding site" evidence="10">
    <location>
        <position position="68"/>
    </location>
    <ligand>
        <name>Zn(2+)</name>
        <dbReference type="ChEBI" id="CHEBI:29105"/>
        <label>2</label>
        <note>catalytic</note>
    </ligand>
</feature>
<comment type="cofactor">
    <cofactor evidence="10">
        <name>Zn(2+)</name>
        <dbReference type="ChEBI" id="CHEBI:29105"/>
    </cofactor>
    <text evidence="10">Binds 2 Zn(2+) ions.</text>
</comment>
<evidence type="ECO:0000256" key="10">
    <source>
        <dbReference type="HAMAP-Rule" id="MF_01818"/>
    </source>
</evidence>
<comment type="subunit">
    <text evidence="1 10">Homodimer.</text>
</comment>